<sequence>MNISGLNFGEQIASKLTSLWSANSSEQNVTSDTFDDVAGALSSAQSTATVAIDDVEVEAIAPISMSELFSGESWSNAFVQLQQQLTGSFDNLTSLSDIASLTDSVDVADELVTPDLVSVSDQIEQGVSLANVDIETDAITDGELFTQAYQRLTNNLFDGGSIGWDDAVDMVNPMQHVPLVSDAYSALSGDDQGYVTSLVGSAVLGASPVTMAATAADIGIEVLSGKNIAGHAWQLAKSAYQTVVE</sequence>
<dbReference type="EMBL" id="JAHZSS010000012">
    <property type="protein sequence ID" value="MBW8191595.1"/>
    <property type="molecule type" value="Genomic_DNA"/>
</dbReference>
<gene>
    <name evidence="1" type="ORF">K0504_11150</name>
</gene>
<proteinExistence type="predicted"/>
<name>A0ABS7EH32_9GAMM</name>
<organism evidence="1 2">
    <name type="scientific">Neiella holothuriorum</name>
    <dbReference type="NCBI Taxonomy" id="2870530"/>
    <lineage>
        <taxon>Bacteria</taxon>
        <taxon>Pseudomonadati</taxon>
        <taxon>Pseudomonadota</taxon>
        <taxon>Gammaproteobacteria</taxon>
        <taxon>Alteromonadales</taxon>
        <taxon>Echinimonadaceae</taxon>
        <taxon>Neiella</taxon>
    </lineage>
</organism>
<comment type="caution">
    <text evidence="1">The sequence shown here is derived from an EMBL/GenBank/DDBJ whole genome shotgun (WGS) entry which is preliminary data.</text>
</comment>
<dbReference type="Proteomes" id="UP001166251">
    <property type="component" value="Unassembled WGS sequence"/>
</dbReference>
<evidence type="ECO:0000313" key="2">
    <source>
        <dbReference type="Proteomes" id="UP001166251"/>
    </source>
</evidence>
<reference evidence="1" key="1">
    <citation type="submission" date="2021-07" db="EMBL/GenBank/DDBJ databases">
        <title>Neiella marina sp. nov., isolated from the intestinal content of sea cucumber Apostichopus japonicus.</title>
        <authorList>
            <person name="Bai X."/>
        </authorList>
    </citation>
    <scope>NUCLEOTIDE SEQUENCE</scope>
    <source>
        <strain evidence="1">126</strain>
    </source>
</reference>
<protein>
    <submittedName>
        <fullName evidence="1">Uncharacterized protein</fullName>
    </submittedName>
</protein>
<keyword evidence="2" id="KW-1185">Reference proteome</keyword>
<accession>A0ABS7EH32</accession>
<evidence type="ECO:0000313" key="1">
    <source>
        <dbReference type="EMBL" id="MBW8191595.1"/>
    </source>
</evidence>
<dbReference type="RefSeq" id="WP_220104277.1">
    <property type="nucleotide sequence ID" value="NZ_JAHZSS010000012.1"/>
</dbReference>